<evidence type="ECO:0000313" key="6">
    <source>
        <dbReference type="Proteomes" id="UP001652660"/>
    </source>
</evidence>
<sequence length="348" mass="39712">MAYNVLPSTVNAPRENYIHNPAAIFPLLQIPKVDLCVLNSEPSSPEATQELKILRFALTVCGFFQKFNCDVLFSQVVNHGIDISPLEELYDVTKRFFLLPPEEKHKYSRPAGDLDLAGFGNDQILTQHQTLDWNDVLYLDLYPEDQRTLKLWPDNPNDFRKVLLECRAKLQKLNELILKAMAKSLNLEDNTFLRQYGESPRVLSRFNSHHPCSGSGPQVEAKPHSDASALTFFLQDKPVEAFQVLRGDKWFRLPAIAHPAILVMPGDQAEIMTNGLFKSLLHRFVANSERERISISIFFIPDKENVIEPAEGLVDEKRPSLYRPVVDYVGAFYPEHREGNRVIDALKK</sequence>
<dbReference type="InterPro" id="IPR027443">
    <property type="entry name" value="IPNS-like_sf"/>
</dbReference>
<dbReference type="InterPro" id="IPR026992">
    <property type="entry name" value="DIOX_N"/>
</dbReference>
<keyword evidence="6" id="KW-1185">Reference proteome</keyword>
<evidence type="ECO:0000313" key="7">
    <source>
        <dbReference type="RefSeq" id="XP_071910884.1"/>
    </source>
</evidence>
<dbReference type="Gene3D" id="2.60.120.330">
    <property type="entry name" value="B-lactam Antibiotic, Isopenicillin N Synthase, Chain"/>
    <property type="match status" value="1"/>
</dbReference>
<keyword evidence="3 4" id="KW-0408">Iron</keyword>
<dbReference type="PROSITE" id="PS51471">
    <property type="entry name" value="FE2OG_OXY"/>
    <property type="match status" value="1"/>
</dbReference>
<evidence type="ECO:0000256" key="4">
    <source>
        <dbReference type="RuleBase" id="RU003682"/>
    </source>
</evidence>
<reference evidence="7" key="1">
    <citation type="submission" date="2025-08" db="UniProtKB">
        <authorList>
            <consortium name="RefSeq"/>
        </authorList>
    </citation>
    <scope>IDENTIFICATION</scope>
    <source>
        <tissue evidence="7">Leaves</tissue>
    </source>
</reference>
<protein>
    <submittedName>
        <fullName evidence="7">Protein LATERAL BRANCHING OXIDOREDUCTASE 1-like isoform X1</fullName>
    </submittedName>
</protein>
<evidence type="ECO:0000256" key="2">
    <source>
        <dbReference type="ARBA" id="ARBA00022723"/>
    </source>
</evidence>
<comment type="similarity">
    <text evidence="1 4">Belongs to the iron/ascorbate-dependent oxidoreductase family.</text>
</comment>
<keyword evidence="4" id="KW-0560">Oxidoreductase</keyword>
<keyword evidence="2 4" id="KW-0479">Metal-binding</keyword>
<gene>
    <name evidence="7" type="primary">LOC140009417</name>
</gene>
<dbReference type="SUPFAM" id="SSF51197">
    <property type="entry name" value="Clavaminate synthase-like"/>
    <property type="match status" value="1"/>
</dbReference>
<organism evidence="6 7">
    <name type="scientific">Coffea arabica</name>
    <name type="common">Arabian coffee</name>
    <dbReference type="NCBI Taxonomy" id="13443"/>
    <lineage>
        <taxon>Eukaryota</taxon>
        <taxon>Viridiplantae</taxon>
        <taxon>Streptophyta</taxon>
        <taxon>Embryophyta</taxon>
        <taxon>Tracheophyta</taxon>
        <taxon>Spermatophyta</taxon>
        <taxon>Magnoliopsida</taxon>
        <taxon>eudicotyledons</taxon>
        <taxon>Gunneridae</taxon>
        <taxon>Pentapetalae</taxon>
        <taxon>asterids</taxon>
        <taxon>lamiids</taxon>
        <taxon>Gentianales</taxon>
        <taxon>Rubiaceae</taxon>
        <taxon>Ixoroideae</taxon>
        <taxon>Gardenieae complex</taxon>
        <taxon>Bertiereae - Coffeeae clade</taxon>
        <taxon>Coffeeae</taxon>
        <taxon>Coffea</taxon>
    </lineage>
</organism>
<dbReference type="Pfam" id="PF14226">
    <property type="entry name" value="DIOX_N"/>
    <property type="match status" value="1"/>
</dbReference>
<feature type="domain" description="Fe2OG dioxygenase" evidence="5">
    <location>
        <begin position="196"/>
        <end position="301"/>
    </location>
</feature>
<dbReference type="InterPro" id="IPR005123">
    <property type="entry name" value="Oxoglu/Fe-dep_dioxygenase_dom"/>
</dbReference>
<dbReference type="Proteomes" id="UP001652660">
    <property type="component" value="Chromosome 6e"/>
</dbReference>
<dbReference type="InterPro" id="IPR050295">
    <property type="entry name" value="Plant_2OG-oxidoreductases"/>
</dbReference>
<accession>A0ABM4UUB8</accession>
<evidence type="ECO:0000256" key="1">
    <source>
        <dbReference type="ARBA" id="ARBA00008056"/>
    </source>
</evidence>
<dbReference type="InterPro" id="IPR044861">
    <property type="entry name" value="IPNS-like_FE2OG_OXY"/>
</dbReference>
<dbReference type="PANTHER" id="PTHR47991">
    <property type="entry name" value="OXOGLUTARATE/IRON-DEPENDENT DIOXYGENASE"/>
    <property type="match status" value="1"/>
</dbReference>
<dbReference type="Pfam" id="PF03171">
    <property type="entry name" value="2OG-FeII_Oxy"/>
    <property type="match status" value="1"/>
</dbReference>
<dbReference type="GeneID" id="140009417"/>
<proteinExistence type="inferred from homology"/>
<dbReference type="RefSeq" id="XP_071910884.1">
    <property type="nucleotide sequence ID" value="XM_072054783.1"/>
</dbReference>
<evidence type="ECO:0000256" key="3">
    <source>
        <dbReference type="ARBA" id="ARBA00023004"/>
    </source>
</evidence>
<name>A0ABM4UUB8_COFAR</name>
<evidence type="ECO:0000259" key="5">
    <source>
        <dbReference type="PROSITE" id="PS51471"/>
    </source>
</evidence>